<dbReference type="RefSeq" id="WP_014855971.1">
    <property type="nucleotide sequence ID" value="NC_018178.1"/>
</dbReference>
<dbReference type="SMART" id="SM00091">
    <property type="entry name" value="PAS"/>
    <property type="match status" value="2"/>
</dbReference>
<evidence type="ECO:0000256" key="5">
    <source>
        <dbReference type="ARBA" id="ARBA00022553"/>
    </source>
</evidence>
<keyword evidence="7" id="KW-0547">Nucleotide-binding</keyword>
<keyword evidence="12" id="KW-0812">Transmembrane</keyword>
<keyword evidence="8 15" id="KW-0418">Kinase</keyword>
<evidence type="ECO:0000256" key="6">
    <source>
        <dbReference type="ARBA" id="ARBA00022679"/>
    </source>
</evidence>
<feature type="domain" description="Histidine kinase" evidence="13">
    <location>
        <begin position="481"/>
        <end position="700"/>
    </location>
</feature>
<evidence type="ECO:0000256" key="1">
    <source>
        <dbReference type="ARBA" id="ARBA00000085"/>
    </source>
</evidence>
<dbReference type="eggNOG" id="COG5002">
    <property type="taxonomic scope" value="Bacteria"/>
</dbReference>
<sequence>MKTINFKKYFTWWEKLTGHYLNRIYINEKDNNESELPQVRNKLFISILLVALIFGFISYIPSLIISIKYNEVVIGIFDTLAIAMLIYISFSGKLNINTKKTLFSITVYVLSVILFIYLGTKGPATIIFLSLSILITLFYSRRAGLIAVALNAAVYFTLPFFLDGKILNQPFFKDISPGAWMVIGFNLVVFNLILVLSVSFLIDYLQKSLEQKKQIAGEWEKTFHAIDTPIFLIGADSQILRSNYSAKKFYGNNSQMEFNGKCHDIICNNSVAEEDCPFFVSRKSLKGESKVFFRDNKWIEEIVDPYWDENNKFTGAVLVCRDITVSKQAEILLRKEEAKFRSVSETATDAIIIGYSDGKIIFWNESAQKIFGYSEEEALNKPITVIIPPDLQKDDSGLLKNIFDPKQPMTIDKTVEMEGLTKNGDKIPLEIAISHWETNNEFFFSVIIRDITEKKTTIDSLIAAKEKAEEMNKVKSFFFANMSHELRTPFVGIMGYAELLAEVLENEEHKEMANGIIYASKRMLDTLNNILVLTKIEFDGLTVKYETVDVNEEILSLIKEYKPLAEVKKIELTHNLRTGQGPIITDKQLFQGILSNLISNALKYTERGRVEVCAVIEKINSTDFLNIKVMDTGIGIPEDKLDLIWQEFRQVSEGTTRSHQGSGLGLAITKKYVEKLGGNIRVESKVGEGSTFIVNLPILKESALLDGSQNKNK</sequence>
<reference evidence="15 16" key="1">
    <citation type="journal article" date="2013" name="PLoS ONE">
        <title>Genomic analysis of Melioribacter roseus, facultatively anaerobic organotrophic bacterium representing a novel deep lineage within Bacteriodetes/Chlorobi group.</title>
        <authorList>
            <person name="Kadnikov V.V."/>
            <person name="Mardanov A.V."/>
            <person name="Podosokorskaya O.A."/>
            <person name="Gavrilov S.N."/>
            <person name="Kublanov I.V."/>
            <person name="Beletsky A.V."/>
            <person name="Bonch-Osmolovskaya E.A."/>
            <person name="Ravin N.V."/>
        </authorList>
    </citation>
    <scope>NUCLEOTIDE SEQUENCE [LARGE SCALE GENOMIC DNA]</scope>
    <source>
        <strain evidence="16">JCM 17771 / P3M-2</strain>
    </source>
</reference>
<comment type="subcellular location">
    <subcellularLocation>
        <location evidence="2">Cell membrane</location>
    </subcellularLocation>
</comment>
<dbReference type="PRINTS" id="PR00344">
    <property type="entry name" value="BCTRLSENSOR"/>
</dbReference>
<dbReference type="Pfam" id="PF13426">
    <property type="entry name" value="PAS_9"/>
    <property type="match status" value="2"/>
</dbReference>
<evidence type="ECO:0000256" key="4">
    <source>
        <dbReference type="ARBA" id="ARBA00022475"/>
    </source>
</evidence>
<evidence type="ECO:0000256" key="8">
    <source>
        <dbReference type="ARBA" id="ARBA00022777"/>
    </source>
</evidence>
<evidence type="ECO:0000256" key="9">
    <source>
        <dbReference type="ARBA" id="ARBA00022840"/>
    </source>
</evidence>
<dbReference type="STRING" id="1191523.MROS_1299"/>
<dbReference type="PROSITE" id="PS50109">
    <property type="entry name" value="HIS_KIN"/>
    <property type="match status" value="1"/>
</dbReference>
<dbReference type="CDD" id="cd00082">
    <property type="entry name" value="HisKA"/>
    <property type="match status" value="1"/>
</dbReference>
<dbReference type="EC" id="2.7.13.3" evidence="3"/>
<dbReference type="InterPro" id="IPR000014">
    <property type="entry name" value="PAS"/>
</dbReference>
<evidence type="ECO:0000259" key="13">
    <source>
        <dbReference type="PROSITE" id="PS50109"/>
    </source>
</evidence>
<dbReference type="SUPFAM" id="SSF47384">
    <property type="entry name" value="Homodimeric domain of signal transducing histidine kinase"/>
    <property type="match status" value="1"/>
</dbReference>
<keyword evidence="5" id="KW-0597">Phosphoprotein</keyword>
<proteinExistence type="predicted"/>
<dbReference type="Gene3D" id="1.10.287.130">
    <property type="match status" value="1"/>
</dbReference>
<dbReference type="PANTHER" id="PTHR43047:SF72">
    <property type="entry name" value="OSMOSENSING HISTIDINE PROTEIN KINASE SLN1"/>
    <property type="match status" value="1"/>
</dbReference>
<dbReference type="GO" id="GO:0009927">
    <property type="term" value="F:histidine phosphotransfer kinase activity"/>
    <property type="evidence" value="ECO:0007669"/>
    <property type="project" value="TreeGrafter"/>
</dbReference>
<dbReference type="GO" id="GO:0005886">
    <property type="term" value="C:plasma membrane"/>
    <property type="evidence" value="ECO:0007669"/>
    <property type="project" value="UniProtKB-SubCell"/>
</dbReference>
<evidence type="ECO:0000256" key="7">
    <source>
        <dbReference type="ARBA" id="ARBA00022741"/>
    </source>
</evidence>
<dbReference type="InterPro" id="IPR003594">
    <property type="entry name" value="HATPase_dom"/>
</dbReference>
<feature type="transmembrane region" description="Helical" evidence="12">
    <location>
        <begin position="145"/>
        <end position="162"/>
    </location>
</feature>
<evidence type="ECO:0000256" key="12">
    <source>
        <dbReference type="SAM" id="Phobius"/>
    </source>
</evidence>
<dbReference type="InterPro" id="IPR048437">
    <property type="entry name" value="MASE11"/>
</dbReference>
<dbReference type="AlphaFoldDB" id="I7A3S0"/>
<dbReference type="GO" id="GO:0000155">
    <property type="term" value="F:phosphorelay sensor kinase activity"/>
    <property type="evidence" value="ECO:0007669"/>
    <property type="project" value="InterPro"/>
</dbReference>
<evidence type="ECO:0000256" key="10">
    <source>
        <dbReference type="ARBA" id="ARBA00023012"/>
    </source>
</evidence>
<dbReference type="SUPFAM" id="SSF55874">
    <property type="entry name" value="ATPase domain of HSP90 chaperone/DNA topoisomerase II/histidine kinase"/>
    <property type="match status" value="1"/>
</dbReference>
<keyword evidence="9" id="KW-0067">ATP-binding</keyword>
<dbReference type="CDD" id="cd00130">
    <property type="entry name" value="PAS"/>
    <property type="match status" value="1"/>
</dbReference>
<dbReference type="Pfam" id="PF00512">
    <property type="entry name" value="HisKA"/>
    <property type="match status" value="1"/>
</dbReference>
<accession>I7A3S0</accession>
<dbReference type="EMBL" id="CP003557">
    <property type="protein sequence ID" value="AFN74536.1"/>
    <property type="molecule type" value="Genomic_DNA"/>
</dbReference>
<comment type="catalytic activity">
    <reaction evidence="1">
        <text>ATP + protein L-histidine = ADP + protein N-phospho-L-histidine.</text>
        <dbReference type="EC" id="2.7.13.3"/>
    </reaction>
</comment>
<gene>
    <name evidence="15" type="ordered locus">MROS_1299</name>
</gene>
<dbReference type="NCBIfam" id="TIGR00229">
    <property type="entry name" value="sensory_box"/>
    <property type="match status" value="1"/>
</dbReference>
<organism evidence="15 16">
    <name type="scientific">Melioribacter roseus (strain DSM 23840 / JCM 17771 / VKM B-2668 / P3M-2)</name>
    <dbReference type="NCBI Taxonomy" id="1191523"/>
    <lineage>
        <taxon>Bacteria</taxon>
        <taxon>Pseudomonadati</taxon>
        <taxon>Ignavibacteriota</taxon>
        <taxon>Ignavibacteria</taxon>
        <taxon>Ignavibacteriales</taxon>
        <taxon>Melioribacteraceae</taxon>
        <taxon>Melioribacter</taxon>
    </lineage>
</organism>
<dbReference type="Gene3D" id="3.30.565.10">
    <property type="entry name" value="Histidine kinase-like ATPase, C-terminal domain"/>
    <property type="match status" value="1"/>
</dbReference>
<keyword evidence="10" id="KW-0902">Two-component regulatory system</keyword>
<keyword evidence="11 12" id="KW-0472">Membrane</keyword>
<dbReference type="KEGG" id="mro:MROS_1299"/>
<dbReference type="SUPFAM" id="SSF55785">
    <property type="entry name" value="PYP-like sensor domain (PAS domain)"/>
    <property type="match status" value="2"/>
</dbReference>
<feature type="domain" description="PAS" evidence="14">
    <location>
        <begin position="336"/>
        <end position="390"/>
    </location>
</feature>
<dbReference type="InterPro" id="IPR035965">
    <property type="entry name" value="PAS-like_dom_sf"/>
</dbReference>
<dbReference type="InterPro" id="IPR005467">
    <property type="entry name" value="His_kinase_dom"/>
</dbReference>
<feature type="transmembrane region" description="Helical" evidence="12">
    <location>
        <begin position="72"/>
        <end position="90"/>
    </location>
</feature>
<name>I7A3S0_MELRP</name>
<evidence type="ECO:0000256" key="2">
    <source>
        <dbReference type="ARBA" id="ARBA00004236"/>
    </source>
</evidence>
<dbReference type="CDD" id="cd16922">
    <property type="entry name" value="HATPase_EvgS-ArcB-TorS-like"/>
    <property type="match status" value="1"/>
</dbReference>
<evidence type="ECO:0000313" key="15">
    <source>
        <dbReference type="EMBL" id="AFN74536.1"/>
    </source>
</evidence>
<dbReference type="InterPro" id="IPR003661">
    <property type="entry name" value="HisK_dim/P_dom"/>
</dbReference>
<dbReference type="PROSITE" id="PS50112">
    <property type="entry name" value="PAS"/>
    <property type="match status" value="1"/>
</dbReference>
<protein>
    <recommendedName>
        <fullName evidence="3">histidine kinase</fullName>
        <ecNumber evidence="3">2.7.13.3</ecNumber>
    </recommendedName>
</protein>
<evidence type="ECO:0000256" key="3">
    <source>
        <dbReference type="ARBA" id="ARBA00012438"/>
    </source>
</evidence>
<evidence type="ECO:0000256" key="11">
    <source>
        <dbReference type="ARBA" id="ARBA00023136"/>
    </source>
</evidence>
<dbReference type="FunFam" id="3.30.565.10:FF:000023">
    <property type="entry name" value="PAS domain-containing sensor histidine kinase"/>
    <property type="match status" value="1"/>
</dbReference>
<feature type="transmembrane region" description="Helical" evidence="12">
    <location>
        <begin position="102"/>
        <end position="118"/>
    </location>
</feature>
<dbReference type="HOGENOM" id="CLU_000445_89_2_10"/>
<keyword evidence="16" id="KW-1185">Reference proteome</keyword>
<dbReference type="Pfam" id="PF02518">
    <property type="entry name" value="HATPase_c"/>
    <property type="match status" value="1"/>
</dbReference>
<dbReference type="InterPro" id="IPR004358">
    <property type="entry name" value="Sig_transdc_His_kin-like_C"/>
</dbReference>
<dbReference type="GO" id="GO:0005524">
    <property type="term" value="F:ATP binding"/>
    <property type="evidence" value="ECO:0007669"/>
    <property type="project" value="UniProtKB-KW"/>
</dbReference>
<dbReference type="InterPro" id="IPR036890">
    <property type="entry name" value="HATPase_C_sf"/>
</dbReference>
<feature type="transmembrane region" description="Helical" evidence="12">
    <location>
        <begin position="43"/>
        <end position="66"/>
    </location>
</feature>
<evidence type="ECO:0000259" key="14">
    <source>
        <dbReference type="PROSITE" id="PS50112"/>
    </source>
</evidence>
<feature type="transmembrane region" description="Helical" evidence="12">
    <location>
        <begin position="182"/>
        <end position="205"/>
    </location>
</feature>
<dbReference type="OrthoDB" id="9796457at2"/>
<dbReference type="Gene3D" id="3.30.450.20">
    <property type="entry name" value="PAS domain"/>
    <property type="match status" value="2"/>
</dbReference>
<dbReference type="InterPro" id="IPR036097">
    <property type="entry name" value="HisK_dim/P_sf"/>
</dbReference>
<keyword evidence="4" id="KW-1003">Cell membrane</keyword>
<evidence type="ECO:0000313" key="16">
    <source>
        <dbReference type="Proteomes" id="UP000009011"/>
    </source>
</evidence>
<dbReference type="Proteomes" id="UP000009011">
    <property type="component" value="Chromosome"/>
</dbReference>
<keyword evidence="12" id="KW-1133">Transmembrane helix</keyword>
<dbReference type="PANTHER" id="PTHR43047">
    <property type="entry name" value="TWO-COMPONENT HISTIDINE PROTEIN KINASE"/>
    <property type="match status" value="1"/>
</dbReference>
<dbReference type="SMART" id="SM00387">
    <property type="entry name" value="HATPase_c"/>
    <property type="match status" value="1"/>
</dbReference>
<keyword evidence="6" id="KW-0808">Transferase</keyword>
<dbReference type="Pfam" id="PF20969">
    <property type="entry name" value="MASE11"/>
    <property type="match status" value="1"/>
</dbReference>
<dbReference type="SMART" id="SM00388">
    <property type="entry name" value="HisKA"/>
    <property type="match status" value="1"/>
</dbReference>